<keyword evidence="3" id="KW-0238">DNA-binding</keyword>
<dbReference type="SUPFAM" id="SSF46785">
    <property type="entry name" value="Winged helix' DNA-binding domain"/>
    <property type="match status" value="1"/>
</dbReference>
<dbReference type="PANTHER" id="PTHR30537">
    <property type="entry name" value="HTH-TYPE TRANSCRIPTIONAL REGULATOR"/>
    <property type="match status" value="1"/>
</dbReference>
<keyword evidence="2" id="KW-0805">Transcription regulation</keyword>
<sequence>MNWDDMRVFLALARGGTLAAAARRCNQDATTVARRLQRLEAALALTLFEHGPAGQTLTEAGQRLLASAEAMEAGARAVQAQAEAGAGLAGLLRVSVSEGFGAWLAGRLGGFAAAHPGIAVDLVAATGFLNPSRREADVAVMLARPRGGPLIAAKLTDYRLGVYAADPLVAREGAVPTVAALRQRALIGYVPDLIYAPELRYLAELDERLEARLRSSSIIAQARLIQGGAGYGILPCFLGDALPGVTRLLPGVAILRSFWLVVHRDMRRVGRVAAFLDWLRAETAAAQETLLGAPPPARD</sequence>
<proteinExistence type="inferred from homology"/>
<name>A0ABY4X4L5_9SPHN</name>
<feature type="domain" description="HTH lysR-type" evidence="5">
    <location>
        <begin position="1"/>
        <end position="58"/>
    </location>
</feature>
<protein>
    <submittedName>
        <fullName evidence="6">LysR family transcriptional regulator</fullName>
    </submittedName>
</protein>
<evidence type="ECO:0000256" key="3">
    <source>
        <dbReference type="ARBA" id="ARBA00023125"/>
    </source>
</evidence>
<keyword evidence="7" id="KW-1185">Reference proteome</keyword>
<dbReference type="SUPFAM" id="SSF53850">
    <property type="entry name" value="Periplasmic binding protein-like II"/>
    <property type="match status" value="1"/>
</dbReference>
<evidence type="ECO:0000256" key="1">
    <source>
        <dbReference type="ARBA" id="ARBA00009437"/>
    </source>
</evidence>
<dbReference type="EMBL" id="CP084930">
    <property type="protein sequence ID" value="USI71833.1"/>
    <property type="molecule type" value="Genomic_DNA"/>
</dbReference>
<dbReference type="Pfam" id="PF00126">
    <property type="entry name" value="HTH_1"/>
    <property type="match status" value="1"/>
</dbReference>
<evidence type="ECO:0000259" key="5">
    <source>
        <dbReference type="PROSITE" id="PS50931"/>
    </source>
</evidence>
<dbReference type="Gene3D" id="1.10.10.10">
    <property type="entry name" value="Winged helix-like DNA-binding domain superfamily/Winged helix DNA-binding domain"/>
    <property type="match status" value="1"/>
</dbReference>
<dbReference type="InterPro" id="IPR036390">
    <property type="entry name" value="WH_DNA-bd_sf"/>
</dbReference>
<reference evidence="6" key="1">
    <citation type="journal article" date="2022" name="Toxins">
        <title>Genomic Analysis of Sphingopyxis sp. USTB-05 for Biodegrading Cyanobacterial Hepatotoxins.</title>
        <authorList>
            <person name="Liu C."/>
            <person name="Xu Q."/>
            <person name="Zhao Z."/>
            <person name="Zhang H."/>
            <person name="Liu X."/>
            <person name="Yin C."/>
            <person name="Liu Y."/>
            <person name="Yan H."/>
        </authorList>
    </citation>
    <scope>NUCLEOTIDE SEQUENCE</scope>
    <source>
        <strain evidence="6">NBD5</strain>
    </source>
</reference>
<dbReference type="Gene3D" id="3.40.190.10">
    <property type="entry name" value="Periplasmic binding protein-like II"/>
    <property type="match status" value="2"/>
</dbReference>
<dbReference type="PROSITE" id="PS50931">
    <property type="entry name" value="HTH_LYSR"/>
    <property type="match status" value="1"/>
</dbReference>
<evidence type="ECO:0000256" key="4">
    <source>
        <dbReference type="ARBA" id="ARBA00023163"/>
    </source>
</evidence>
<dbReference type="PANTHER" id="PTHR30537:SF3">
    <property type="entry name" value="TRANSCRIPTIONAL REGULATORY PROTEIN"/>
    <property type="match status" value="1"/>
</dbReference>
<gene>
    <name evidence="6" type="ORF">LHA26_10925</name>
</gene>
<evidence type="ECO:0000313" key="6">
    <source>
        <dbReference type="EMBL" id="USI71833.1"/>
    </source>
</evidence>
<dbReference type="Pfam" id="PF03466">
    <property type="entry name" value="LysR_substrate"/>
    <property type="match status" value="1"/>
</dbReference>
<dbReference type="InterPro" id="IPR058163">
    <property type="entry name" value="LysR-type_TF_proteobact-type"/>
</dbReference>
<comment type="similarity">
    <text evidence="1">Belongs to the LysR transcriptional regulatory family.</text>
</comment>
<accession>A0ABY4X4L5</accession>
<keyword evidence="4" id="KW-0804">Transcription</keyword>
<evidence type="ECO:0000313" key="7">
    <source>
        <dbReference type="Proteomes" id="UP001056937"/>
    </source>
</evidence>
<dbReference type="InterPro" id="IPR036388">
    <property type="entry name" value="WH-like_DNA-bd_sf"/>
</dbReference>
<organism evidence="6 7">
    <name type="scientific">Sphingomonas morindae</name>
    <dbReference type="NCBI Taxonomy" id="1541170"/>
    <lineage>
        <taxon>Bacteria</taxon>
        <taxon>Pseudomonadati</taxon>
        <taxon>Pseudomonadota</taxon>
        <taxon>Alphaproteobacteria</taxon>
        <taxon>Sphingomonadales</taxon>
        <taxon>Sphingomonadaceae</taxon>
        <taxon>Sphingomonas</taxon>
    </lineage>
</organism>
<dbReference type="InterPro" id="IPR005119">
    <property type="entry name" value="LysR_subst-bd"/>
</dbReference>
<dbReference type="Proteomes" id="UP001056937">
    <property type="component" value="Chromosome 1"/>
</dbReference>
<dbReference type="RefSeq" id="WP_252165644.1">
    <property type="nucleotide sequence ID" value="NZ_CP084930.1"/>
</dbReference>
<dbReference type="InterPro" id="IPR000847">
    <property type="entry name" value="LysR_HTH_N"/>
</dbReference>
<evidence type="ECO:0000256" key="2">
    <source>
        <dbReference type="ARBA" id="ARBA00023015"/>
    </source>
</evidence>